<reference evidence="1 2" key="2">
    <citation type="submission" date="2018-10" db="EMBL/GenBank/DDBJ databases">
        <authorList>
            <consortium name="Pathogen Informatics"/>
        </authorList>
    </citation>
    <scope>NUCLEOTIDE SEQUENCE [LARGE SCALE GENOMIC DNA]</scope>
</reference>
<dbReference type="Pfam" id="PF03564">
    <property type="entry name" value="DUF1759"/>
    <property type="match status" value="1"/>
</dbReference>
<reference evidence="3" key="1">
    <citation type="submission" date="2017-02" db="UniProtKB">
        <authorList>
            <consortium name="WormBaseParasite"/>
        </authorList>
    </citation>
    <scope>IDENTIFICATION</scope>
</reference>
<dbReference type="WBParaSite" id="EVEC_0000864201-mRNA-1">
    <property type="protein sequence ID" value="EVEC_0000864201-mRNA-1"/>
    <property type="gene ID" value="EVEC_0000864201"/>
</dbReference>
<accession>A0A0N4VDF9</accession>
<dbReference type="Proteomes" id="UP000274131">
    <property type="component" value="Unassembled WGS sequence"/>
</dbReference>
<dbReference type="EMBL" id="UXUI01009275">
    <property type="protein sequence ID" value="VDD93375.1"/>
    <property type="molecule type" value="Genomic_DNA"/>
</dbReference>
<dbReference type="InterPro" id="IPR005312">
    <property type="entry name" value="DUF1759"/>
</dbReference>
<sequence>MAILEANQKTGAIRPNVFIPPIPISSGNLTEWLSSWNSFETYVEKNNKLENIQKLSQLKKVLVEETKKLVKGYVISAVNYEIVKSTSKVL</sequence>
<keyword evidence="2" id="KW-1185">Reference proteome</keyword>
<proteinExistence type="predicted"/>
<organism evidence="3">
    <name type="scientific">Enterobius vermicularis</name>
    <name type="common">Human pinworm</name>
    <dbReference type="NCBI Taxonomy" id="51028"/>
    <lineage>
        <taxon>Eukaryota</taxon>
        <taxon>Metazoa</taxon>
        <taxon>Ecdysozoa</taxon>
        <taxon>Nematoda</taxon>
        <taxon>Chromadorea</taxon>
        <taxon>Rhabditida</taxon>
        <taxon>Spirurina</taxon>
        <taxon>Oxyuridomorpha</taxon>
        <taxon>Oxyuroidea</taxon>
        <taxon>Oxyuridae</taxon>
        <taxon>Enterobius</taxon>
    </lineage>
</organism>
<dbReference type="OrthoDB" id="7762859at2759"/>
<evidence type="ECO:0000313" key="2">
    <source>
        <dbReference type="Proteomes" id="UP000274131"/>
    </source>
</evidence>
<dbReference type="STRING" id="51028.A0A0N4VDF9"/>
<gene>
    <name evidence="1" type="ORF">EVEC_LOCUS8126</name>
</gene>
<evidence type="ECO:0000313" key="3">
    <source>
        <dbReference type="WBParaSite" id="EVEC_0000864201-mRNA-1"/>
    </source>
</evidence>
<protein>
    <submittedName>
        <fullName evidence="1 3">Uncharacterized protein</fullName>
    </submittedName>
</protein>
<evidence type="ECO:0000313" key="1">
    <source>
        <dbReference type="EMBL" id="VDD93375.1"/>
    </source>
</evidence>
<dbReference type="AlphaFoldDB" id="A0A0N4VDF9"/>
<name>A0A0N4VDF9_ENTVE</name>